<sequence length="62" mass="7301">MRRTVWHGPRAALRKYIWHDHRFRPALADPLYGRPEDGFVIVFPCFATARKASSGRHLSRIR</sequence>
<reference evidence="1 2" key="1">
    <citation type="journal article" date="2011" name="J. Bacteriol.">
        <title>Genome sequence of Methyloversatilis universalis FAM5T, a methylotrophic representative of the order Rhodocyclales.</title>
        <authorList>
            <person name="Kittichotirat W."/>
            <person name="Good N.M."/>
            <person name="Hall R."/>
            <person name="Bringel F."/>
            <person name="Lajus A."/>
            <person name="Medigue C."/>
            <person name="Smalley N.E."/>
            <person name="Beck D."/>
            <person name="Bumgarner R."/>
            <person name="Vuilleumier S."/>
            <person name="Kalyuzhnaya M.G."/>
        </authorList>
    </citation>
    <scope>NUCLEOTIDE SEQUENCE [LARGE SCALE GENOMIC DNA]</scope>
    <source>
        <strain evidence="2">ATCC BAA-1314 / JCM 13912 / FAM5</strain>
    </source>
</reference>
<gene>
    <name evidence="1" type="ORF">METUNv1_01634</name>
</gene>
<proteinExistence type="predicted"/>
<dbReference type="Proteomes" id="UP000005019">
    <property type="component" value="Unassembled WGS sequence"/>
</dbReference>
<organism evidence="1 2">
    <name type="scientific">Methyloversatilis universalis (strain ATCC BAA-1314 / DSM 25237 / JCM 13912 / CCUG 52030 / FAM5)</name>
    <dbReference type="NCBI Taxonomy" id="1000565"/>
    <lineage>
        <taxon>Bacteria</taxon>
        <taxon>Pseudomonadati</taxon>
        <taxon>Pseudomonadota</taxon>
        <taxon>Betaproteobacteria</taxon>
        <taxon>Nitrosomonadales</taxon>
        <taxon>Sterolibacteriaceae</taxon>
        <taxon>Methyloversatilis</taxon>
    </lineage>
</organism>
<evidence type="ECO:0000313" key="2">
    <source>
        <dbReference type="Proteomes" id="UP000005019"/>
    </source>
</evidence>
<dbReference type="STRING" id="1000565.METUNv1_01634"/>
<accession>F5RBJ1</accession>
<name>F5RBJ1_METUF</name>
<protein>
    <submittedName>
        <fullName evidence="1">Uncharacterized protein</fullName>
    </submittedName>
</protein>
<keyword evidence="2" id="KW-1185">Reference proteome</keyword>
<dbReference type="EMBL" id="AFHG01000043">
    <property type="protein sequence ID" value="EGK72162.1"/>
    <property type="molecule type" value="Genomic_DNA"/>
</dbReference>
<dbReference type="AlphaFoldDB" id="F5RBJ1"/>
<comment type="caution">
    <text evidence="1">The sequence shown here is derived from an EMBL/GenBank/DDBJ whole genome shotgun (WGS) entry which is preliminary data.</text>
</comment>
<evidence type="ECO:0000313" key="1">
    <source>
        <dbReference type="EMBL" id="EGK72162.1"/>
    </source>
</evidence>